<sequence length="137" mass="14896">MGGKLIMLCAGLMATDGDTVRCCESAIGACKGQNLRPMGDGAPNVSGFDTPEIDGRSRCALEAEVGFKAAARFAELLRTPGLVVDDSGEVDSNERPLVWLRLPNGATIGEVLIREGYAREWRPRQRNDWCSGELRRE</sequence>
<evidence type="ECO:0000313" key="1">
    <source>
        <dbReference type="EMBL" id="ABI93360.1"/>
    </source>
</evidence>
<dbReference type="HOGENOM" id="CLU_2131537_0_0_5"/>
<dbReference type="EMBL" id="CP000464">
    <property type="protein sequence ID" value="ABI93360.1"/>
    <property type="molecule type" value="Genomic_DNA"/>
</dbReference>
<geneLocation type="plasmid" evidence="1 2">
    <name>pTB1</name>
</geneLocation>
<dbReference type="AlphaFoldDB" id="Q07GN9"/>
<dbReference type="OrthoDB" id="9792155at2"/>
<keyword evidence="1" id="KW-0614">Plasmid</keyword>
<reference evidence="1 2" key="1">
    <citation type="journal article" date="2007" name="J. Bacteriol.">
        <title>The complete genome sequence of Roseobacter denitrificans reveals a mixotrophic rather than photosynthetic metabolism.</title>
        <authorList>
            <person name="Swingley W.D."/>
            <person name="Sadekar S."/>
            <person name="Mastrian S.D."/>
            <person name="Matthies H.J."/>
            <person name="Hao J."/>
            <person name="Ramos H."/>
            <person name="Acharya C.R."/>
            <person name="Conrad A.L."/>
            <person name="Taylor H.L."/>
            <person name="Dejesa L.C."/>
            <person name="Shah M.K."/>
            <person name="O'huallachain M.E."/>
            <person name="Lince M.T."/>
            <person name="Blankenship R.E."/>
            <person name="Beatty J.T."/>
            <person name="Touchman J.W."/>
        </authorList>
    </citation>
    <scope>NUCLEOTIDE SEQUENCE [LARGE SCALE GENOMIC DNA]</scope>
    <source>
        <strain evidence="2">ATCC 33942 / OCh 114</strain>
        <plasmid evidence="1 2">pTB1</plasmid>
    </source>
</reference>
<dbReference type="Gene3D" id="2.40.50.90">
    <property type="match status" value="1"/>
</dbReference>
<name>Q07GN9_ROSDO</name>
<dbReference type="SUPFAM" id="SSF50199">
    <property type="entry name" value="Staphylococcal nuclease"/>
    <property type="match status" value="1"/>
</dbReference>
<dbReference type="Proteomes" id="UP000007029">
    <property type="component" value="Plasmid pTB1"/>
</dbReference>
<accession>Q07GN9</accession>
<proteinExistence type="predicted"/>
<keyword evidence="2" id="KW-1185">Reference proteome</keyword>
<evidence type="ECO:0000313" key="2">
    <source>
        <dbReference type="Proteomes" id="UP000007029"/>
    </source>
</evidence>
<dbReference type="InterPro" id="IPR035437">
    <property type="entry name" value="SNase_OB-fold_sf"/>
</dbReference>
<dbReference type="KEGG" id="rde:RD1_A0060"/>
<gene>
    <name evidence="1" type="ordered locus">RD1_A0060</name>
</gene>
<organism evidence="1 2">
    <name type="scientific">Roseobacter denitrificans (strain ATCC 33942 / OCh 114)</name>
    <name type="common">Erythrobacter sp. (strain OCh 114)</name>
    <name type="synonym">Roseobacter denitrificans</name>
    <dbReference type="NCBI Taxonomy" id="375451"/>
    <lineage>
        <taxon>Bacteria</taxon>
        <taxon>Pseudomonadati</taxon>
        <taxon>Pseudomonadota</taxon>
        <taxon>Alphaproteobacteria</taxon>
        <taxon>Rhodobacterales</taxon>
        <taxon>Roseobacteraceae</taxon>
        <taxon>Roseobacter</taxon>
    </lineage>
</organism>
<protein>
    <submittedName>
        <fullName evidence="1">Thermonuclease, putative</fullName>
    </submittedName>
</protein>